<keyword evidence="3" id="KW-1185">Reference proteome</keyword>
<dbReference type="EMBL" id="QLIX01000025">
    <property type="protein sequence ID" value="RAI56170.1"/>
    <property type="molecule type" value="Genomic_DNA"/>
</dbReference>
<dbReference type="PIRSF" id="PIRSF017082">
    <property type="entry name" value="YflP"/>
    <property type="match status" value="1"/>
</dbReference>
<dbReference type="PROSITE" id="PS51318">
    <property type="entry name" value="TAT"/>
    <property type="match status" value="1"/>
</dbReference>
<comment type="caution">
    <text evidence="2">The sequence shown here is derived from an EMBL/GenBank/DDBJ whole genome shotgun (WGS) entry which is preliminary data.</text>
</comment>
<dbReference type="InterPro" id="IPR005064">
    <property type="entry name" value="BUG"/>
</dbReference>
<dbReference type="AlphaFoldDB" id="A0A327LZV8"/>
<proteinExistence type="inferred from homology"/>
<organism evidence="2 3">
    <name type="scientific">Roseicella frigidaeris</name>
    <dbReference type="NCBI Taxonomy" id="2230885"/>
    <lineage>
        <taxon>Bacteria</taxon>
        <taxon>Pseudomonadati</taxon>
        <taxon>Pseudomonadota</taxon>
        <taxon>Alphaproteobacteria</taxon>
        <taxon>Acetobacterales</taxon>
        <taxon>Roseomonadaceae</taxon>
        <taxon>Roseicella</taxon>
    </lineage>
</organism>
<gene>
    <name evidence="2" type="ORF">DOO78_22065</name>
</gene>
<evidence type="ECO:0000313" key="2">
    <source>
        <dbReference type="EMBL" id="RAI56170.1"/>
    </source>
</evidence>
<dbReference type="PANTHER" id="PTHR42928">
    <property type="entry name" value="TRICARBOXYLATE-BINDING PROTEIN"/>
    <property type="match status" value="1"/>
</dbReference>
<dbReference type="Gene3D" id="3.40.190.10">
    <property type="entry name" value="Periplasmic binding protein-like II"/>
    <property type="match status" value="1"/>
</dbReference>
<dbReference type="OrthoDB" id="7374807at2"/>
<name>A0A327LZV8_9PROT</name>
<dbReference type="Pfam" id="PF03401">
    <property type="entry name" value="TctC"/>
    <property type="match status" value="1"/>
</dbReference>
<dbReference type="InterPro" id="IPR006311">
    <property type="entry name" value="TAT_signal"/>
</dbReference>
<accession>A0A327LZV8</accession>
<dbReference type="SUPFAM" id="SSF53850">
    <property type="entry name" value="Periplasmic binding protein-like II"/>
    <property type="match status" value="1"/>
</dbReference>
<evidence type="ECO:0000256" key="1">
    <source>
        <dbReference type="ARBA" id="ARBA00006987"/>
    </source>
</evidence>
<evidence type="ECO:0000313" key="3">
    <source>
        <dbReference type="Proteomes" id="UP000249065"/>
    </source>
</evidence>
<dbReference type="Gene3D" id="3.40.190.150">
    <property type="entry name" value="Bordetella uptake gene, domain 1"/>
    <property type="match status" value="1"/>
</dbReference>
<dbReference type="RefSeq" id="WP_111472052.1">
    <property type="nucleotide sequence ID" value="NZ_QLIX01000025.1"/>
</dbReference>
<dbReference type="InterPro" id="IPR042100">
    <property type="entry name" value="Bug_dom1"/>
</dbReference>
<comment type="similarity">
    <text evidence="1">Belongs to the UPF0065 (bug) family.</text>
</comment>
<dbReference type="PANTHER" id="PTHR42928:SF5">
    <property type="entry name" value="BLR1237 PROTEIN"/>
    <property type="match status" value="1"/>
</dbReference>
<reference evidence="3" key="1">
    <citation type="submission" date="2018-06" db="EMBL/GenBank/DDBJ databases">
        <authorList>
            <person name="Khan S.A."/>
        </authorList>
    </citation>
    <scope>NUCLEOTIDE SEQUENCE [LARGE SCALE GENOMIC DNA]</scope>
    <source>
        <strain evidence="3">DB-1506</strain>
    </source>
</reference>
<dbReference type="Proteomes" id="UP000249065">
    <property type="component" value="Unassembled WGS sequence"/>
</dbReference>
<protein>
    <submittedName>
        <fullName evidence="2">Tripartite tricarboxylate transporter substrate binding protein</fullName>
    </submittedName>
</protein>
<sequence length="328" mass="34957">MSKPSRPGRRLLLAAALGGLAAPSLPRAQARYPTHAVRVVNAYSPGGTADVVCRILFGALGERLGQSFAVENRPGAAGTLAAQAVARATPDGYTLLYDATAHSVNPSLFGSRLPYDTRRDLLPVFLAMQTPNTLMRWPGFEAKTIPDLIALAKRRPGQLNCASTGIGTVQHVSLELFNMLAGTQINHIVYKEIAASRNDLAAGRIPLQFSNVPSTLPLTQANQAICMAHCGPAPIALLPDAPAMSEFLPGFETWEWNGVFAPAGTPGEILRALNAEMNAVIRDPGVTARLNGLGALTRANGIEDFAAFREQQIAFFADMVKKADIHID</sequence>